<keyword evidence="1" id="KW-0732">Signal</keyword>
<name>E3BKG4_9VIBR</name>
<gene>
    <name evidence="2" type="ORF">VIBC2010_05214</name>
</gene>
<dbReference type="Pfam" id="PF11060">
    <property type="entry name" value="DUF2861"/>
    <property type="match status" value="1"/>
</dbReference>
<proteinExistence type="predicted"/>
<feature type="signal peptide" evidence="1">
    <location>
        <begin position="1"/>
        <end position="18"/>
    </location>
</feature>
<evidence type="ECO:0000313" key="3">
    <source>
        <dbReference type="Proteomes" id="UP000002943"/>
    </source>
</evidence>
<dbReference type="OrthoDB" id="5914970at2"/>
<sequence>MRLFLLLGALLSSASVMSKQVSWFESNSPLTQAHRHLLNNDLSGMFSSLVEVWQLEKNSSIAPHLNDLFLQSLDVDCGKGFDKRSLPSWLSNVTIRRTEIQSPGRDAYRAIIEVDATKEIFDITLTRWVSKELSTDNTFKYSASHNELGLMKYLKRYNLNSDIAKGLYRLDITAQDQSSWSTWVILSDTEPKISIRWNAKAEWKVEQNALLNRNCPLPKFEIALYDYIDNKYTKVWSKQYDSNYPTSLDSANIPPGRYVLGVSISHQRWQGPIIVEQSQIINKTYDVSVEE</sequence>
<keyword evidence="3" id="KW-1185">Reference proteome</keyword>
<protein>
    <recommendedName>
        <fullName evidence="4">DUF2861 domain-containing protein</fullName>
    </recommendedName>
</protein>
<reference evidence="2 3" key="1">
    <citation type="journal article" date="2012" name="Int. J. Syst. Evol. Microbiol.">
        <title>Vibrio caribbeanicus sp. nov., isolated from the marine sponge Scleritoderma cyanea.</title>
        <authorList>
            <person name="Hoffmann M."/>
            <person name="Monday S.R."/>
            <person name="Allard M.W."/>
            <person name="Strain E.A."/>
            <person name="Whittaker P."/>
            <person name="Naum M."/>
            <person name="McCarthy P.J."/>
            <person name="Lopez J.V."/>
            <person name="Fischer M."/>
            <person name="Brown E.W."/>
        </authorList>
    </citation>
    <scope>NUCLEOTIDE SEQUENCE [LARGE SCALE GENOMIC DNA]</scope>
    <source>
        <strain evidence="2 3">ATCC BAA-2122</strain>
    </source>
</reference>
<dbReference type="InterPro" id="IPR021290">
    <property type="entry name" value="DUF2861"/>
</dbReference>
<dbReference type="AlphaFoldDB" id="E3BKG4"/>
<dbReference type="Proteomes" id="UP000002943">
    <property type="component" value="Unassembled WGS sequence"/>
</dbReference>
<comment type="caution">
    <text evidence="2">The sequence shown here is derived from an EMBL/GenBank/DDBJ whole genome shotgun (WGS) entry which is preliminary data.</text>
</comment>
<dbReference type="EMBL" id="AEIU01000074">
    <property type="protein sequence ID" value="EFP96549.1"/>
    <property type="molecule type" value="Genomic_DNA"/>
</dbReference>
<dbReference type="RefSeq" id="WP_009601530.1">
    <property type="nucleotide sequence ID" value="NZ_AEIU01000074.1"/>
</dbReference>
<dbReference type="eggNOG" id="ENOG5032NMR">
    <property type="taxonomic scope" value="Bacteria"/>
</dbReference>
<evidence type="ECO:0000256" key="1">
    <source>
        <dbReference type="SAM" id="SignalP"/>
    </source>
</evidence>
<organism evidence="2 3">
    <name type="scientific">Vibrio caribbeanicus ATCC BAA-2122</name>
    <dbReference type="NCBI Taxonomy" id="796620"/>
    <lineage>
        <taxon>Bacteria</taxon>
        <taxon>Pseudomonadati</taxon>
        <taxon>Pseudomonadota</taxon>
        <taxon>Gammaproteobacteria</taxon>
        <taxon>Vibrionales</taxon>
        <taxon>Vibrionaceae</taxon>
        <taxon>Vibrio</taxon>
    </lineage>
</organism>
<accession>E3BKG4</accession>
<feature type="chain" id="PRO_5003167428" description="DUF2861 domain-containing protein" evidence="1">
    <location>
        <begin position="19"/>
        <end position="291"/>
    </location>
</feature>
<evidence type="ECO:0008006" key="4">
    <source>
        <dbReference type="Google" id="ProtNLM"/>
    </source>
</evidence>
<dbReference type="STRING" id="796620.VIBC2010_05214"/>
<evidence type="ECO:0000313" key="2">
    <source>
        <dbReference type="EMBL" id="EFP96549.1"/>
    </source>
</evidence>